<feature type="compositionally biased region" description="Acidic residues" evidence="1">
    <location>
        <begin position="43"/>
        <end position="63"/>
    </location>
</feature>
<dbReference type="Proteomes" id="UP001642484">
    <property type="component" value="Unassembled WGS sequence"/>
</dbReference>
<reference evidence="2 3" key="1">
    <citation type="submission" date="2024-02" db="EMBL/GenBank/DDBJ databases">
        <authorList>
            <person name="Chen Y."/>
            <person name="Shah S."/>
            <person name="Dougan E. K."/>
            <person name="Thang M."/>
            <person name="Chan C."/>
        </authorList>
    </citation>
    <scope>NUCLEOTIDE SEQUENCE [LARGE SCALE GENOMIC DNA]</scope>
</reference>
<proteinExistence type="predicted"/>
<feature type="region of interest" description="Disordered" evidence="1">
    <location>
        <begin position="25"/>
        <end position="73"/>
    </location>
</feature>
<accession>A0ABP0I750</accession>
<feature type="compositionally biased region" description="Basic and acidic residues" evidence="1">
    <location>
        <begin position="64"/>
        <end position="73"/>
    </location>
</feature>
<evidence type="ECO:0000313" key="3">
    <source>
        <dbReference type="Proteomes" id="UP001642484"/>
    </source>
</evidence>
<protein>
    <submittedName>
        <fullName evidence="2">Uncharacterized protein</fullName>
    </submittedName>
</protein>
<evidence type="ECO:0000313" key="2">
    <source>
        <dbReference type="EMBL" id="CAK8997248.1"/>
    </source>
</evidence>
<keyword evidence="3" id="KW-1185">Reference proteome</keyword>
<feature type="region of interest" description="Disordered" evidence="1">
    <location>
        <begin position="224"/>
        <end position="261"/>
    </location>
</feature>
<gene>
    <name evidence="2" type="ORF">CCMP2556_LOCUS4772</name>
</gene>
<organism evidence="2 3">
    <name type="scientific">Durusdinium trenchii</name>
    <dbReference type="NCBI Taxonomy" id="1381693"/>
    <lineage>
        <taxon>Eukaryota</taxon>
        <taxon>Sar</taxon>
        <taxon>Alveolata</taxon>
        <taxon>Dinophyceae</taxon>
        <taxon>Suessiales</taxon>
        <taxon>Symbiodiniaceae</taxon>
        <taxon>Durusdinium</taxon>
    </lineage>
</organism>
<name>A0ABP0I750_9DINO</name>
<evidence type="ECO:0000256" key="1">
    <source>
        <dbReference type="SAM" id="MobiDB-lite"/>
    </source>
</evidence>
<comment type="caution">
    <text evidence="2">The sequence shown here is derived from an EMBL/GenBank/DDBJ whole genome shotgun (WGS) entry which is preliminary data.</text>
</comment>
<sequence length="405" mass="43421">MDTLPTLMEHEVNVVNTFLQVSEVPQGKKKLQRAQTAPVGREDLEELEAEEEEEDVSGEEEPEKAEKVIEDTAPEEKTVKKLLRTLPTLNRIETPEPWDLAALAEGLEAEEAEEKAAVAAAAQAAAPAAEAPAAPSRAALGASGRPKLLHAATPDLWEWQEMVRQESPPVAPVVVQPSISPPSPTLAAAQAFQAPAQPQAPAMVSLLTVPVALAVPGSPPFTPPLSPSNSYPRLLGSVSPTQSPKESSKSTSMRPGALETHQMGANKELVRWCVDGTRFESHQERILSPEFQLHFPGQAEPFSFRLVILATQTGGKHGAGFRKAKGRGSIELKCQSTVPANVANAVFSISMGHGIGRQTNPTPIVHNFVDKTCCPLRNGEEADWDFKQSVDGKGCEISVEVDFLG</sequence>
<dbReference type="EMBL" id="CAXAMN010002002">
    <property type="protein sequence ID" value="CAK8997248.1"/>
    <property type="molecule type" value="Genomic_DNA"/>
</dbReference>
<feature type="compositionally biased region" description="Polar residues" evidence="1">
    <location>
        <begin position="238"/>
        <end position="253"/>
    </location>
</feature>